<evidence type="ECO:0000313" key="1">
    <source>
        <dbReference type="EMBL" id="MBE9215548.1"/>
    </source>
</evidence>
<sequence>MQAYKAKGKIDATGNLIVEESIQIPPGNVEVIILQVAGEVENSTEITTESLQPETPKRPTKIKALQGWFEKTKPAPTDFDPSEARWEALKEKHNL</sequence>
<comment type="caution">
    <text evidence="1">The sequence shown here is derived from an EMBL/GenBank/DDBJ whole genome shotgun (WGS) entry which is preliminary data.</text>
</comment>
<gene>
    <name evidence="1" type="ORF">IQ247_23260</name>
</gene>
<keyword evidence="2" id="KW-1185">Reference proteome</keyword>
<evidence type="ECO:0000313" key="2">
    <source>
        <dbReference type="Proteomes" id="UP000620559"/>
    </source>
</evidence>
<dbReference type="RefSeq" id="WP_193923670.1">
    <property type="nucleotide sequence ID" value="NZ_JADEWL010000105.1"/>
</dbReference>
<reference evidence="1" key="1">
    <citation type="submission" date="2020-10" db="EMBL/GenBank/DDBJ databases">
        <authorList>
            <person name="Castelo-Branco R."/>
            <person name="Eusebio N."/>
            <person name="Adriana R."/>
            <person name="Vieira A."/>
            <person name="Brugerolle De Fraissinette N."/>
            <person name="Rezende De Castro R."/>
            <person name="Schneider M.P."/>
            <person name="Vasconcelos V."/>
            <person name="Leao P.N."/>
        </authorList>
    </citation>
    <scope>NUCLEOTIDE SEQUENCE</scope>
    <source>
        <strain evidence="1">LEGE 06105</strain>
    </source>
</reference>
<proteinExistence type="predicted"/>
<dbReference type="Proteomes" id="UP000620559">
    <property type="component" value="Unassembled WGS sequence"/>
</dbReference>
<name>A0A8J7F3F9_9CYAN</name>
<accession>A0A8J7F3F9</accession>
<protein>
    <submittedName>
        <fullName evidence="1">Uncharacterized protein</fullName>
    </submittedName>
</protein>
<dbReference type="AlphaFoldDB" id="A0A8J7F3F9"/>
<dbReference type="EMBL" id="JADEWL010000105">
    <property type="protein sequence ID" value="MBE9215548.1"/>
    <property type="molecule type" value="Genomic_DNA"/>
</dbReference>
<organism evidence="1 2">
    <name type="scientific">Plectonema cf. radiosum LEGE 06105</name>
    <dbReference type="NCBI Taxonomy" id="945769"/>
    <lineage>
        <taxon>Bacteria</taxon>
        <taxon>Bacillati</taxon>
        <taxon>Cyanobacteriota</taxon>
        <taxon>Cyanophyceae</taxon>
        <taxon>Oscillatoriophycideae</taxon>
        <taxon>Oscillatoriales</taxon>
        <taxon>Microcoleaceae</taxon>
        <taxon>Plectonema</taxon>
    </lineage>
</organism>